<sequence>MNALPSPSARPDPSAPPSARVGRSFARNFQTYHANARLQAAIATLLARRLQHHGAPSHFASGFEFGCGTGHLTGALRARFTFGELTLNDLVPEAAKVARAHGAAFHPGDIRRTPWPDRPTLIASASTLQWMRDPAALVARAADQLAPGGWLALSGFGPQQYRELSALGSAAGAPGLCHPETLASPLEGFRIHEARGRCHRLWFTSAQEVLRHLRATGVNGAARAVWTRARLREFCDGYRARFEQDGQVSLTYHPVWLIAQKPAV</sequence>
<protein>
    <submittedName>
        <fullName evidence="3">Methyltransferase domain-containing protein</fullName>
    </submittedName>
</protein>
<keyword evidence="3" id="KW-0808">Transferase</keyword>
<dbReference type="AlphaFoldDB" id="A0A9Q9M135"/>
<dbReference type="GO" id="GO:0032259">
    <property type="term" value="P:methylation"/>
    <property type="evidence" value="ECO:0007669"/>
    <property type="project" value="UniProtKB-KW"/>
</dbReference>
<keyword evidence="3" id="KW-0614">Plasmid</keyword>
<dbReference type="RefSeq" id="WP_259806994.1">
    <property type="nucleotide sequence ID" value="NZ_CP080777.1"/>
</dbReference>
<name>A0A9Q9M135_9RHOB</name>
<evidence type="ECO:0000313" key="4">
    <source>
        <dbReference type="Proteomes" id="UP001057991"/>
    </source>
</evidence>
<geneLocation type="plasmid" evidence="3 4">
    <name>unnamed1</name>
</geneLocation>
<dbReference type="Pfam" id="PF08241">
    <property type="entry name" value="Methyltransf_11"/>
    <property type="match status" value="1"/>
</dbReference>
<dbReference type="CDD" id="cd02440">
    <property type="entry name" value="AdoMet_MTases"/>
    <property type="match status" value="1"/>
</dbReference>
<accession>A0A9Q9M135</accession>
<dbReference type="InterPro" id="IPR013216">
    <property type="entry name" value="Methyltransf_11"/>
</dbReference>
<evidence type="ECO:0000313" key="3">
    <source>
        <dbReference type="EMBL" id="UWP97129.1"/>
    </source>
</evidence>
<dbReference type="PANTHER" id="PTHR43861">
    <property type="entry name" value="TRANS-ACONITATE 2-METHYLTRANSFERASE-RELATED"/>
    <property type="match status" value="1"/>
</dbReference>
<evidence type="ECO:0000256" key="1">
    <source>
        <dbReference type="SAM" id="MobiDB-lite"/>
    </source>
</evidence>
<gene>
    <name evidence="3" type="ORF">K3X48_14970</name>
</gene>
<dbReference type="SUPFAM" id="SSF53335">
    <property type="entry name" value="S-adenosyl-L-methionine-dependent methyltransferases"/>
    <property type="match status" value="1"/>
</dbReference>
<evidence type="ECO:0000259" key="2">
    <source>
        <dbReference type="Pfam" id="PF08241"/>
    </source>
</evidence>
<organism evidence="3 4">
    <name type="scientific">Aliiroseovarius crassostreae</name>
    <dbReference type="NCBI Taxonomy" id="154981"/>
    <lineage>
        <taxon>Bacteria</taxon>
        <taxon>Pseudomonadati</taxon>
        <taxon>Pseudomonadota</taxon>
        <taxon>Alphaproteobacteria</taxon>
        <taxon>Rhodobacterales</taxon>
        <taxon>Paracoccaceae</taxon>
        <taxon>Aliiroseovarius</taxon>
    </lineage>
</organism>
<feature type="region of interest" description="Disordered" evidence="1">
    <location>
        <begin position="1"/>
        <end position="21"/>
    </location>
</feature>
<dbReference type="EMBL" id="CP080777">
    <property type="protein sequence ID" value="UWP97129.1"/>
    <property type="molecule type" value="Genomic_DNA"/>
</dbReference>
<feature type="domain" description="Methyltransferase type 11" evidence="2">
    <location>
        <begin position="64"/>
        <end position="152"/>
    </location>
</feature>
<keyword evidence="3" id="KW-0489">Methyltransferase</keyword>
<dbReference type="Gene3D" id="3.40.50.150">
    <property type="entry name" value="Vaccinia Virus protein VP39"/>
    <property type="match status" value="1"/>
</dbReference>
<dbReference type="PANTHER" id="PTHR43861:SF1">
    <property type="entry name" value="TRANS-ACONITATE 2-METHYLTRANSFERASE"/>
    <property type="match status" value="1"/>
</dbReference>
<reference evidence="3" key="1">
    <citation type="submission" date="2021-08" db="EMBL/GenBank/DDBJ databases">
        <authorList>
            <person name="Nwanade C."/>
            <person name="Wang M."/>
            <person name="Masoudi A."/>
            <person name="Yu Z."/>
            <person name="Liu J."/>
        </authorList>
    </citation>
    <scope>NUCLEOTIDE SEQUENCE</scope>
    <source>
        <strain evidence="3">S056</strain>
        <plasmid evidence="3">unnamed1</plasmid>
    </source>
</reference>
<proteinExistence type="predicted"/>
<dbReference type="GO" id="GO:0008757">
    <property type="term" value="F:S-adenosylmethionine-dependent methyltransferase activity"/>
    <property type="evidence" value="ECO:0007669"/>
    <property type="project" value="InterPro"/>
</dbReference>
<dbReference type="Proteomes" id="UP001057991">
    <property type="component" value="Plasmid unnamed1"/>
</dbReference>
<dbReference type="InterPro" id="IPR029063">
    <property type="entry name" value="SAM-dependent_MTases_sf"/>
</dbReference>